<name>A0A5N5T7Y4_9CRUS</name>
<evidence type="ECO:0000256" key="9">
    <source>
        <dbReference type="RuleBase" id="RU364016"/>
    </source>
</evidence>
<evidence type="ECO:0000313" key="11">
    <source>
        <dbReference type="Proteomes" id="UP000326759"/>
    </source>
</evidence>
<dbReference type="InterPro" id="IPR008428">
    <property type="entry name" value="Chond_GalNAc"/>
</dbReference>
<keyword evidence="7 9" id="KW-0333">Golgi apparatus</keyword>
<dbReference type="PANTHER" id="PTHR12369:SF45">
    <property type="entry name" value="HEXOSYLTRANSFERASE"/>
    <property type="match status" value="1"/>
</dbReference>
<dbReference type="InterPro" id="IPR051227">
    <property type="entry name" value="CS_glycosyltransferase"/>
</dbReference>
<evidence type="ECO:0000313" key="10">
    <source>
        <dbReference type="EMBL" id="KAB7502763.1"/>
    </source>
</evidence>
<sequence>MKWYLSLVSLCSFLTVIVLVFITTAYLIKENEVYAKENEEVALGSDDINFPYRKLYTSSIPMQNFDDDYEYQISNPPKERITFEHKELFKAAINRAASKYNLKIKDFDHGSYRLLKNGIEYNLHFHNYRNRVSIFQPLSSSFHMKEIIFSQQKVVNIILPLKGKLSSLSLFLDNLVKKILPIDENISLTIVHFNEGNADKVQSLLKQKLSTVPKFEWKFIPTNETVFSRGKGLSLGVKYGVKSPSDLVFGCDVDVLFLPEFLSRCRSNTIFEHQVYFPVLFSFFNPKLVYSLYDKTVPDILDQLHVSRDNGFWRYYGFGMFCMHKKEFEAAGGIPEIYSWGEEDLIFFEQFRKFPSIKVIRSLDTSLFHIFHSKNCSNVRDKLYPSCLSSKASSEGTQIQLGLLLFKLHEGIDVEGILNKSCTVYGQACPTCLRPFDSVHSEELCTGFRVFHSFPKVNLKVLLFLLVSTSCWSTVLLCHYNSVPMDHASKSDEHQEPGRLQST</sequence>
<evidence type="ECO:0000256" key="1">
    <source>
        <dbReference type="ARBA" id="ARBA00004447"/>
    </source>
</evidence>
<comment type="subcellular location">
    <subcellularLocation>
        <location evidence="1 9">Golgi apparatus</location>
        <location evidence="1 9">Golgi stack membrane</location>
        <topology evidence="1 9">Single-pass type II membrane protein</topology>
    </subcellularLocation>
</comment>
<dbReference type="OrthoDB" id="431432at2759"/>
<keyword evidence="4 9" id="KW-0812">Transmembrane</keyword>
<keyword evidence="8 9" id="KW-0472">Membrane</keyword>
<keyword evidence="5 9" id="KW-0735">Signal-anchor</keyword>
<accession>A0A5N5T7Y4</accession>
<feature type="transmembrane region" description="Helical" evidence="9">
    <location>
        <begin position="6"/>
        <end position="28"/>
    </location>
</feature>
<evidence type="ECO:0000256" key="2">
    <source>
        <dbReference type="ARBA" id="ARBA00009239"/>
    </source>
</evidence>
<evidence type="ECO:0000256" key="5">
    <source>
        <dbReference type="ARBA" id="ARBA00022968"/>
    </source>
</evidence>
<dbReference type="EMBL" id="SEYY01006767">
    <property type="protein sequence ID" value="KAB7502763.1"/>
    <property type="molecule type" value="Genomic_DNA"/>
</dbReference>
<keyword evidence="3 9" id="KW-0808">Transferase</keyword>
<evidence type="ECO:0000256" key="6">
    <source>
        <dbReference type="ARBA" id="ARBA00022989"/>
    </source>
</evidence>
<dbReference type="InterPro" id="IPR029044">
    <property type="entry name" value="Nucleotide-diphossugar_trans"/>
</dbReference>
<comment type="caution">
    <text evidence="10">The sequence shown here is derived from an EMBL/GenBank/DDBJ whole genome shotgun (WGS) entry which is preliminary data.</text>
</comment>
<evidence type="ECO:0000256" key="4">
    <source>
        <dbReference type="ARBA" id="ARBA00022692"/>
    </source>
</evidence>
<reference evidence="10 11" key="1">
    <citation type="journal article" date="2019" name="PLoS Biol.">
        <title>Sex chromosomes control vertical transmission of feminizing Wolbachia symbionts in an isopod.</title>
        <authorList>
            <person name="Becking T."/>
            <person name="Chebbi M.A."/>
            <person name="Giraud I."/>
            <person name="Moumen B."/>
            <person name="Laverre T."/>
            <person name="Caubet Y."/>
            <person name="Peccoud J."/>
            <person name="Gilbert C."/>
            <person name="Cordaux R."/>
        </authorList>
    </citation>
    <scope>NUCLEOTIDE SEQUENCE [LARGE SCALE GENOMIC DNA]</scope>
    <source>
        <strain evidence="10">ANa2</strain>
        <tissue evidence="10">Whole body excluding digestive tract and cuticle</tissue>
    </source>
</reference>
<comment type="similarity">
    <text evidence="2 9">Belongs to the chondroitin N-acetylgalactosaminyltransferase family.</text>
</comment>
<dbReference type="Gene3D" id="3.90.550.10">
    <property type="entry name" value="Spore Coat Polysaccharide Biosynthesis Protein SpsA, Chain A"/>
    <property type="match status" value="1"/>
</dbReference>
<dbReference type="Proteomes" id="UP000326759">
    <property type="component" value="Unassembled WGS sequence"/>
</dbReference>
<evidence type="ECO:0000256" key="3">
    <source>
        <dbReference type="ARBA" id="ARBA00022679"/>
    </source>
</evidence>
<organism evidence="10 11">
    <name type="scientific">Armadillidium nasatum</name>
    <dbReference type="NCBI Taxonomy" id="96803"/>
    <lineage>
        <taxon>Eukaryota</taxon>
        <taxon>Metazoa</taxon>
        <taxon>Ecdysozoa</taxon>
        <taxon>Arthropoda</taxon>
        <taxon>Crustacea</taxon>
        <taxon>Multicrustacea</taxon>
        <taxon>Malacostraca</taxon>
        <taxon>Eumalacostraca</taxon>
        <taxon>Peracarida</taxon>
        <taxon>Isopoda</taxon>
        <taxon>Oniscidea</taxon>
        <taxon>Crinocheta</taxon>
        <taxon>Armadillidiidae</taxon>
        <taxon>Armadillidium</taxon>
    </lineage>
</organism>
<protein>
    <recommendedName>
        <fullName evidence="9">Hexosyltransferase</fullName>
        <ecNumber evidence="9">2.4.1.-</ecNumber>
    </recommendedName>
</protein>
<dbReference type="PANTHER" id="PTHR12369">
    <property type="entry name" value="CHONDROITIN SYNTHASE"/>
    <property type="match status" value="1"/>
</dbReference>
<keyword evidence="6 9" id="KW-1133">Transmembrane helix</keyword>
<dbReference type="Pfam" id="PF05679">
    <property type="entry name" value="CHGN"/>
    <property type="match status" value="1"/>
</dbReference>
<evidence type="ECO:0000256" key="7">
    <source>
        <dbReference type="ARBA" id="ARBA00023034"/>
    </source>
</evidence>
<dbReference type="AlphaFoldDB" id="A0A5N5T7Y4"/>
<dbReference type="GO" id="GO:0032580">
    <property type="term" value="C:Golgi cisterna membrane"/>
    <property type="evidence" value="ECO:0007669"/>
    <property type="project" value="UniProtKB-SubCell"/>
</dbReference>
<proteinExistence type="inferred from homology"/>
<dbReference type="EC" id="2.4.1.-" evidence="9"/>
<dbReference type="GO" id="GO:0047238">
    <property type="term" value="F:glucuronosyl-N-acetylgalactosaminyl-proteoglycan 4-beta-N-acetylgalactosaminyltransferase activity"/>
    <property type="evidence" value="ECO:0007669"/>
    <property type="project" value="TreeGrafter"/>
</dbReference>
<keyword evidence="11" id="KW-1185">Reference proteome</keyword>
<dbReference type="SUPFAM" id="SSF53448">
    <property type="entry name" value="Nucleotide-diphospho-sugar transferases"/>
    <property type="match status" value="1"/>
</dbReference>
<gene>
    <name evidence="10" type="primary">Csgalnact2</name>
    <name evidence="10" type="ORF">Anas_10407</name>
</gene>
<evidence type="ECO:0000256" key="8">
    <source>
        <dbReference type="ARBA" id="ARBA00023136"/>
    </source>
</evidence>